<dbReference type="PANTHER" id="PTHR37544">
    <property type="entry name" value="SPRAY-RELATED"/>
    <property type="match status" value="1"/>
</dbReference>
<evidence type="ECO:0000256" key="1">
    <source>
        <dbReference type="SAM" id="MobiDB-lite"/>
    </source>
</evidence>
<accession>A0AAE1CIG5</accession>
<gene>
    <name evidence="3" type="ORF">B0T22DRAFT_488992</name>
</gene>
<keyword evidence="4" id="KW-1185">Reference proteome</keyword>
<keyword evidence="2" id="KW-0812">Transmembrane</keyword>
<keyword evidence="2" id="KW-1133">Transmembrane helix</keyword>
<dbReference type="Pfam" id="PF11915">
    <property type="entry name" value="DUF3433"/>
    <property type="match status" value="2"/>
</dbReference>
<feature type="transmembrane region" description="Helical" evidence="2">
    <location>
        <begin position="35"/>
        <end position="56"/>
    </location>
</feature>
<dbReference type="EMBL" id="JAULSO010000001">
    <property type="protein sequence ID" value="KAK3695742.1"/>
    <property type="molecule type" value="Genomic_DNA"/>
</dbReference>
<feature type="transmembrane region" description="Helical" evidence="2">
    <location>
        <begin position="172"/>
        <end position="191"/>
    </location>
</feature>
<evidence type="ECO:0000256" key="2">
    <source>
        <dbReference type="SAM" id="Phobius"/>
    </source>
</evidence>
<dbReference type="PANTHER" id="PTHR37544:SF1">
    <property type="entry name" value="PHOSPHORIBOSYLAMINOIMIDAZOLE-SUCCINOCARBOXAMIDE SYNTHASE"/>
    <property type="match status" value="1"/>
</dbReference>
<evidence type="ECO:0000313" key="3">
    <source>
        <dbReference type="EMBL" id="KAK3695742.1"/>
    </source>
</evidence>
<protein>
    <submittedName>
        <fullName evidence="3">Uncharacterized protein</fullName>
    </submittedName>
</protein>
<evidence type="ECO:0000313" key="4">
    <source>
        <dbReference type="Proteomes" id="UP001270362"/>
    </source>
</evidence>
<feature type="compositionally biased region" description="Polar residues" evidence="1">
    <location>
        <begin position="329"/>
        <end position="353"/>
    </location>
</feature>
<keyword evidence="2" id="KW-0472">Membrane</keyword>
<proteinExistence type="predicted"/>
<dbReference type="AlphaFoldDB" id="A0AAE1CIG5"/>
<name>A0AAE1CIG5_9PEZI</name>
<feature type="transmembrane region" description="Helical" evidence="2">
    <location>
        <begin position="478"/>
        <end position="500"/>
    </location>
</feature>
<feature type="transmembrane region" description="Helical" evidence="2">
    <location>
        <begin position="363"/>
        <end position="383"/>
    </location>
</feature>
<feature type="transmembrane region" description="Helical" evidence="2">
    <location>
        <begin position="403"/>
        <end position="422"/>
    </location>
</feature>
<reference evidence="3" key="2">
    <citation type="submission" date="2023-06" db="EMBL/GenBank/DDBJ databases">
        <authorList>
            <consortium name="Lawrence Berkeley National Laboratory"/>
            <person name="Haridas S."/>
            <person name="Hensen N."/>
            <person name="Bonometti L."/>
            <person name="Westerberg I."/>
            <person name="Brannstrom I.O."/>
            <person name="Guillou S."/>
            <person name="Cros-Aarteil S."/>
            <person name="Calhoun S."/>
            <person name="Kuo A."/>
            <person name="Mondo S."/>
            <person name="Pangilinan J."/>
            <person name="Riley R."/>
            <person name="Labutti K."/>
            <person name="Andreopoulos B."/>
            <person name="Lipzen A."/>
            <person name="Chen C."/>
            <person name="Yanf M."/>
            <person name="Daum C."/>
            <person name="Ng V."/>
            <person name="Clum A."/>
            <person name="Steindorff A."/>
            <person name="Ohm R."/>
            <person name="Martin F."/>
            <person name="Silar P."/>
            <person name="Natvig D."/>
            <person name="Lalanne C."/>
            <person name="Gautier V."/>
            <person name="Ament-Velasquez S.L."/>
            <person name="Kruys A."/>
            <person name="Hutchinson M.I."/>
            <person name="Powell A.J."/>
            <person name="Barry K."/>
            <person name="Miller A.N."/>
            <person name="Grigoriev I.V."/>
            <person name="Debuchy R."/>
            <person name="Gladieux P."/>
            <person name="Thoren M.H."/>
            <person name="Johannesson H."/>
        </authorList>
    </citation>
    <scope>NUCLEOTIDE SEQUENCE</scope>
    <source>
        <strain evidence="3">CBS 314.62</strain>
    </source>
</reference>
<feature type="transmembrane region" description="Helical" evidence="2">
    <location>
        <begin position="512"/>
        <end position="532"/>
    </location>
</feature>
<dbReference type="Proteomes" id="UP001270362">
    <property type="component" value="Unassembled WGS sequence"/>
</dbReference>
<sequence length="535" mass="57791">MQKDGPLSPTSTPPAKPHTVDGPPAYLFSVNGPQYLVGLFLPVLLTTLLTIPINILNANIKMLLPFHMLAKAGASGTGVSARDSLCMTPFSLLSSIWTSIRLAKQHRDIVPLLGNILVLLSALLVPLAAASIGLSSACENFLMHYAHGAERIRSMCNVRLGFDNTATRALEALLVVMACCVLCVGVLLARWRSGIRFPGRAWSTGYVASLLQNERMQEIFRSVAVPCAADRERGPAAGEEVRRQLGKHLFALRHYRGSRGAVEYGLVVVEDDARRRPGSSGSSVASGELPLQESGTHQRHEEPVQQSPPLHGIPSRTPEAPESDVPTAQPGNGDQTSPVEKQPSIASSSHWHTPNTRVDTHDCIINVTVLLLLIGLLIIIVYYDTIELDTGFERFMDSQSFLVKYLFAGAGVIISIFWEYAFNRTATLTPYRQLQHPGPTTTLFLLLVPRATNPFTGLVRALATTTTTTTRRGTPDALTAAVALAAVLSKGTPILLALVPFSPLQTWRAHEICTWTAVGVLGYMILLHGLGVGGV</sequence>
<reference evidence="3" key="1">
    <citation type="journal article" date="2023" name="Mol. Phylogenet. Evol.">
        <title>Genome-scale phylogeny and comparative genomics of the fungal order Sordariales.</title>
        <authorList>
            <person name="Hensen N."/>
            <person name="Bonometti L."/>
            <person name="Westerberg I."/>
            <person name="Brannstrom I.O."/>
            <person name="Guillou S."/>
            <person name="Cros-Aarteil S."/>
            <person name="Calhoun S."/>
            <person name="Haridas S."/>
            <person name="Kuo A."/>
            <person name="Mondo S."/>
            <person name="Pangilinan J."/>
            <person name="Riley R."/>
            <person name="LaButti K."/>
            <person name="Andreopoulos B."/>
            <person name="Lipzen A."/>
            <person name="Chen C."/>
            <person name="Yan M."/>
            <person name="Daum C."/>
            <person name="Ng V."/>
            <person name="Clum A."/>
            <person name="Steindorff A."/>
            <person name="Ohm R.A."/>
            <person name="Martin F."/>
            <person name="Silar P."/>
            <person name="Natvig D.O."/>
            <person name="Lalanne C."/>
            <person name="Gautier V."/>
            <person name="Ament-Velasquez S.L."/>
            <person name="Kruys A."/>
            <person name="Hutchinson M.I."/>
            <person name="Powell A.J."/>
            <person name="Barry K."/>
            <person name="Miller A.N."/>
            <person name="Grigoriev I.V."/>
            <person name="Debuchy R."/>
            <person name="Gladieux P."/>
            <person name="Hiltunen Thoren M."/>
            <person name="Johannesson H."/>
        </authorList>
    </citation>
    <scope>NUCLEOTIDE SEQUENCE</scope>
    <source>
        <strain evidence="3">CBS 314.62</strain>
    </source>
</reference>
<dbReference type="InterPro" id="IPR021840">
    <property type="entry name" value="DUF3433"/>
</dbReference>
<comment type="caution">
    <text evidence="3">The sequence shown here is derived from an EMBL/GenBank/DDBJ whole genome shotgun (WGS) entry which is preliminary data.</text>
</comment>
<feature type="region of interest" description="Disordered" evidence="1">
    <location>
        <begin position="274"/>
        <end position="353"/>
    </location>
</feature>
<feature type="transmembrane region" description="Helical" evidence="2">
    <location>
        <begin position="109"/>
        <end position="134"/>
    </location>
</feature>
<organism evidence="3 4">
    <name type="scientific">Podospora appendiculata</name>
    <dbReference type="NCBI Taxonomy" id="314037"/>
    <lineage>
        <taxon>Eukaryota</taxon>
        <taxon>Fungi</taxon>
        <taxon>Dikarya</taxon>
        <taxon>Ascomycota</taxon>
        <taxon>Pezizomycotina</taxon>
        <taxon>Sordariomycetes</taxon>
        <taxon>Sordariomycetidae</taxon>
        <taxon>Sordariales</taxon>
        <taxon>Podosporaceae</taxon>
        <taxon>Podospora</taxon>
    </lineage>
</organism>